<dbReference type="AlphaFoldDB" id="A0A060S9Y5"/>
<organism evidence="2 3">
    <name type="scientific">Pycnoporus cinnabarinus</name>
    <name type="common">Cinnabar-red polypore</name>
    <name type="synonym">Trametes cinnabarina</name>
    <dbReference type="NCBI Taxonomy" id="5643"/>
    <lineage>
        <taxon>Eukaryota</taxon>
        <taxon>Fungi</taxon>
        <taxon>Dikarya</taxon>
        <taxon>Basidiomycota</taxon>
        <taxon>Agaricomycotina</taxon>
        <taxon>Agaricomycetes</taxon>
        <taxon>Polyporales</taxon>
        <taxon>Polyporaceae</taxon>
        <taxon>Trametes</taxon>
    </lineage>
</organism>
<keyword evidence="3" id="KW-1185">Reference proteome</keyword>
<dbReference type="InterPro" id="IPR052184">
    <property type="entry name" value="SDR_enzymes"/>
</dbReference>
<feature type="compositionally biased region" description="Polar residues" evidence="1">
    <location>
        <begin position="41"/>
        <end position="51"/>
    </location>
</feature>
<evidence type="ECO:0000313" key="2">
    <source>
        <dbReference type="EMBL" id="CDO69104.1"/>
    </source>
</evidence>
<evidence type="ECO:0000313" key="3">
    <source>
        <dbReference type="Proteomes" id="UP000029665"/>
    </source>
</evidence>
<dbReference type="SUPFAM" id="SSF51735">
    <property type="entry name" value="NAD(P)-binding Rossmann-fold domains"/>
    <property type="match status" value="1"/>
</dbReference>
<evidence type="ECO:0008006" key="4">
    <source>
        <dbReference type="Google" id="ProtNLM"/>
    </source>
</evidence>
<dbReference type="Gene3D" id="3.40.50.720">
    <property type="entry name" value="NAD(P)-binding Rossmann-like Domain"/>
    <property type="match status" value="1"/>
</dbReference>
<dbReference type="HOGENOM" id="CLU_970238_0_0_1"/>
<dbReference type="PANTHER" id="PTHR45458:SF1">
    <property type="entry name" value="SHORT CHAIN DEHYDROGENASE"/>
    <property type="match status" value="1"/>
</dbReference>
<proteinExistence type="predicted"/>
<evidence type="ECO:0000256" key="1">
    <source>
        <dbReference type="SAM" id="MobiDB-lite"/>
    </source>
</evidence>
<dbReference type="OrthoDB" id="9876299at2759"/>
<dbReference type="EMBL" id="CCBP010000034">
    <property type="protein sequence ID" value="CDO69104.1"/>
    <property type="molecule type" value="Genomic_DNA"/>
</dbReference>
<protein>
    <recommendedName>
        <fullName evidence="4">C-factor</fullName>
    </recommendedName>
</protein>
<reference evidence="2" key="1">
    <citation type="submission" date="2014-01" db="EMBL/GenBank/DDBJ databases">
        <title>The genome of the white-rot fungus Pycnoporus cinnabarinus: a basidiomycete model with a versatile arsenal for lignocellulosic biomass breakdown.</title>
        <authorList>
            <person name="Levasseur A."/>
            <person name="Lomascolo A."/>
            <person name="Ruiz-Duenas F.J."/>
            <person name="Uzan E."/>
            <person name="Piumi F."/>
            <person name="Kues U."/>
            <person name="Ram A.F.J."/>
            <person name="Murat C."/>
            <person name="Haon M."/>
            <person name="Benoit I."/>
            <person name="Arfi Y."/>
            <person name="Chevret D."/>
            <person name="Drula E."/>
            <person name="Kwon M.J."/>
            <person name="Gouret P."/>
            <person name="Lesage-Meessen L."/>
            <person name="Lombard V."/>
            <person name="Mariette J."/>
            <person name="Noirot C."/>
            <person name="Park J."/>
            <person name="Patyshakuliyeva A."/>
            <person name="Wieneger R.A.B."/>
            <person name="Wosten H.A.B."/>
            <person name="Martin F."/>
            <person name="Coutinho P.M."/>
            <person name="de Vries R."/>
            <person name="Martinez A.T."/>
            <person name="Klopp C."/>
            <person name="Pontarotti P."/>
            <person name="Henrissat B."/>
            <person name="Record E."/>
        </authorList>
    </citation>
    <scope>NUCLEOTIDE SEQUENCE [LARGE SCALE GENOMIC DNA]</scope>
    <source>
        <strain evidence="2">BRFM137</strain>
    </source>
</reference>
<feature type="region of interest" description="Disordered" evidence="1">
    <location>
        <begin position="20"/>
        <end position="75"/>
    </location>
</feature>
<feature type="compositionally biased region" description="Basic and acidic residues" evidence="1">
    <location>
        <begin position="52"/>
        <end position="66"/>
    </location>
</feature>
<accession>A0A060S9Y5</accession>
<dbReference type="Proteomes" id="UP000029665">
    <property type="component" value="Unassembled WGS sequence"/>
</dbReference>
<dbReference type="InterPro" id="IPR036291">
    <property type="entry name" value="NAD(P)-bd_dom_sf"/>
</dbReference>
<sequence length="287" mass="31026">MTVRRFPHSATDCVFTSIPSRRQSSSMDSRHKGTKTGLVTRYSSSSSNTDVGHSDTRLSHSSEIGDRSAASISPGKRRPLDAVCAATYDLARHGRLPLYPRAVAKQLEPILGEVGLDYLVNNAAVLIYDTAFTLDPEELLRVLRTNAAGPALVSQICLPFLEKGSRKMVLHISSTEGSLDTIKHIGSRVTSYAMSKAALNMLALKQKAERPDFIILTMCPGWVRTGELSAGLGVPVISIEALRTDMGGQDAELLPEQSIAGILKIVTSATLGDSGKYLRYNGEVIPW</sequence>
<dbReference type="GO" id="GO:0016616">
    <property type="term" value="F:oxidoreductase activity, acting on the CH-OH group of donors, NAD or NADP as acceptor"/>
    <property type="evidence" value="ECO:0007669"/>
    <property type="project" value="TreeGrafter"/>
</dbReference>
<dbReference type="InterPro" id="IPR002347">
    <property type="entry name" value="SDR_fam"/>
</dbReference>
<dbReference type="Pfam" id="PF00106">
    <property type="entry name" value="adh_short"/>
    <property type="match status" value="1"/>
</dbReference>
<gene>
    <name evidence="2" type="ORF">BN946_scf185042.g6</name>
</gene>
<comment type="caution">
    <text evidence="2">The sequence shown here is derived from an EMBL/GenBank/DDBJ whole genome shotgun (WGS) entry which is preliminary data.</text>
</comment>
<name>A0A060S9Y5_PYCCI</name>
<dbReference type="PANTHER" id="PTHR45458">
    <property type="entry name" value="SHORT-CHAIN DEHYDROGENASE/REDUCTASE SDR"/>
    <property type="match status" value="1"/>
</dbReference>
<dbReference type="OMA" id="RFPHSAT"/>